<dbReference type="EMBL" id="FNTH01000001">
    <property type="protein sequence ID" value="SEC95357.1"/>
    <property type="molecule type" value="Genomic_DNA"/>
</dbReference>
<protein>
    <submittedName>
        <fullName evidence="1">Uncharacterized protein</fullName>
    </submittedName>
</protein>
<dbReference type="Proteomes" id="UP000198992">
    <property type="component" value="Unassembled WGS sequence"/>
</dbReference>
<evidence type="ECO:0000313" key="1">
    <source>
        <dbReference type="EMBL" id="SEC95357.1"/>
    </source>
</evidence>
<accession>A0A1H4WPX5</accession>
<name>A0A1H4WPX5_9BRAD</name>
<evidence type="ECO:0000313" key="2">
    <source>
        <dbReference type="Proteomes" id="UP000198992"/>
    </source>
</evidence>
<proteinExistence type="predicted"/>
<sequence>MRGQYVRVGQGLLFPERRERIVYPGREGGMFEPPYNRGILLLGKIA</sequence>
<gene>
    <name evidence="1" type="ORF">SAMN05444164_3201</name>
</gene>
<reference evidence="1 2" key="1">
    <citation type="submission" date="2016-10" db="EMBL/GenBank/DDBJ databases">
        <authorList>
            <person name="de Groot N.N."/>
        </authorList>
    </citation>
    <scope>NUCLEOTIDE SEQUENCE [LARGE SCALE GENOMIC DNA]</scope>
    <source>
        <strain evidence="1 2">MT12</strain>
    </source>
</reference>
<organism evidence="1 2">
    <name type="scientific">Bradyrhizobium erythrophlei</name>
    <dbReference type="NCBI Taxonomy" id="1437360"/>
    <lineage>
        <taxon>Bacteria</taxon>
        <taxon>Pseudomonadati</taxon>
        <taxon>Pseudomonadota</taxon>
        <taxon>Alphaproteobacteria</taxon>
        <taxon>Hyphomicrobiales</taxon>
        <taxon>Nitrobacteraceae</taxon>
        <taxon>Bradyrhizobium</taxon>
    </lineage>
</organism>
<dbReference type="AlphaFoldDB" id="A0A1H4WPX5"/>